<dbReference type="Pfam" id="PF06245">
    <property type="entry name" value="DUF1015"/>
    <property type="match status" value="1"/>
</dbReference>
<evidence type="ECO:0000313" key="1">
    <source>
        <dbReference type="EMBL" id="RAJ85875.1"/>
    </source>
</evidence>
<dbReference type="OrthoDB" id="9781616at2"/>
<dbReference type="PANTHER" id="PTHR36454">
    <property type="entry name" value="LMO2823 PROTEIN"/>
    <property type="match status" value="1"/>
</dbReference>
<proteinExistence type="predicted"/>
<protein>
    <submittedName>
        <fullName evidence="1">Uncharacterized protein (DUF1015 family)</fullName>
    </submittedName>
</protein>
<accession>A0A327W643</accession>
<comment type="caution">
    <text evidence="1">The sequence shown here is derived from an EMBL/GenBank/DDBJ whole genome shotgun (WGS) entry which is preliminary data.</text>
</comment>
<name>A0A327W643_9BACT</name>
<dbReference type="AlphaFoldDB" id="A0A327W643"/>
<reference evidence="1 2" key="1">
    <citation type="submission" date="2018-06" db="EMBL/GenBank/DDBJ databases">
        <title>Genomic Encyclopedia of Archaeal and Bacterial Type Strains, Phase II (KMG-II): from individual species to whole genera.</title>
        <authorList>
            <person name="Goeker M."/>
        </authorList>
    </citation>
    <scope>NUCLEOTIDE SEQUENCE [LARGE SCALE GENOMIC DNA]</scope>
    <source>
        <strain evidence="1 2">DSM 29821</strain>
    </source>
</reference>
<dbReference type="PIRSF" id="PIRSF033563">
    <property type="entry name" value="UCP033563"/>
    <property type="match status" value="1"/>
</dbReference>
<dbReference type="InterPro" id="IPR008323">
    <property type="entry name" value="UCP033563"/>
</dbReference>
<organism evidence="1 2">
    <name type="scientific">Chitinophaga dinghuensis</name>
    <dbReference type="NCBI Taxonomy" id="1539050"/>
    <lineage>
        <taxon>Bacteria</taxon>
        <taxon>Pseudomonadati</taxon>
        <taxon>Bacteroidota</taxon>
        <taxon>Chitinophagia</taxon>
        <taxon>Chitinophagales</taxon>
        <taxon>Chitinophagaceae</taxon>
        <taxon>Chitinophaga</taxon>
    </lineage>
</organism>
<evidence type="ECO:0000313" key="2">
    <source>
        <dbReference type="Proteomes" id="UP000249819"/>
    </source>
</evidence>
<dbReference type="RefSeq" id="WP_111591502.1">
    <property type="nucleotide sequence ID" value="NZ_QLMA01000002.1"/>
</dbReference>
<gene>
    <name evidence="1" type="ORF">CLV59_102582</name>
</gene>
<dbReference type="EMBL" id="QLMA01000002">
    <property type="protein sequence ID" value="RAJ85875.1"/>
    <property type="molecule type" value="Genomic_DNA"/>
</dbReference>
<keyword evidence="2" id="KW-1185">Reference proteome</keyword>
<dbReference type="PANTHER" id="PTHR36454:SF1">
    <property type="entry name" value="DUF1015 DOMAIN-CONTAINING PROTEIN"/>
    <property type="match status" value="1"/>
</dbReference>
<dbReference type="Proteomes" id="UP000249819">
    <property type="component" value="Unassembled WGS sequence"/>
</dbReference>
<sequence length="415" mass="46190">MAIIKPFKGLRPPAAIAAKVAARPYDVLSSAEAKQEAAGNPVSFYHVSKSEIDLPENTDVHSQQVYEQAAANLHKFVSEGTLFQDDQPCYYIYKLVMNGRAQTGLVCASSVADYNNGIIKKHEFTRPDKELDRINHIKTTLAQTGNVFLAYNDVPAINAIIDQWQAQHPPIYDFTAEDGITHTVWSVDAPAAVNSITTLFADKVPATYIADGHHRAASASLVQKEFQQNGKVTDIDQPVNYFLTTIFPASQLAIMDYNRVVKDLNGLSKEAFLSQLDYSFNVEEVGHLPQAPSMLHEFTMYLDGRWYRLVAEEGTFTTDPIGVLDVTILSNNILDKILGIKDQRTDKRIDFVGGIRGLQELVKRVDSGEMKVAFALYPVTIQQLFDIADSGNVMPPKSTWFEPKLRDGLITHLIK</sequence>